<name>A0ABV9VPR7_9ACTN</name>
<dbReference type="InterPro" id="IPR050272">
    <property type="entry name" value="Isochorismatase-like_hydrls"/>
</dbReference>
<dbReference type="PANTHER" id="PTHR43540">
    <property type="entry name" value="PEROXYUREIDOACRYLATE/UREIDOACRYLATE AMIDOHYDROLASE-RELATED"/>
    <property type="match status" value="1"/>
</dbReference>
<dbReference type="InterPro" id="IPR000868">
    <property type="entry name" value="Isochorismatase-like_dom"/>
</dbReference>
<keyword evidence="1" id="KW-0378">Hydrolase</keyword>
<dbReference type="Pfam" id="PF00857">
    <property type="entry name" value="Isochorismatase"/>
    <property type="match status" value="1"/>
</dbReference>
<feature type="domain" description="Isochorismatase-like" evidence="2">
    <location>
        <begin position="10"/>
        <end position="180"/>
    </location>
</feature>
<sequence length="192" mass="20290">MTVTALDPTSALVIIDLQHAVVGAPTVPYTGQEVVARAVELARAFRERGAPVVLVRVTAGSDAAPGRNELPARSGPLPDGWDAVVDDLAGHPDDITVTKRTWNAFHGTDLDLRLRRRGVTQVVLAGLTTSIGVESTARAAYDHGYHVTLVTDAMADLELDAHRNSVRRIFPLLGQAGSTAEIVRLLAGASSS</sequence>
<comment type="caution">
    <text evidence="3">The sequence shown here is derived from an EMBL/GenBank/DDBJ whole genome shotgun (WGS) entry which is preliminary data.</text>
</comment>
<evidence type="ECO:0000256" key="1">
    <source>
        <dbReference type="ARBA" id="ARBA00022801"/>
    </source>
</evidence>
<reference evidence="4" key="1">
    <citation type="journal article" date="2019" name="Int. J. Syst. Evol. Microbiol.">
        <title>The Global Catalogue of Microorganisms (GCM) 10K type strain sequencing project: providing services to taxonomists for standard genome sequencing and annotation.</title>
        <authorList>
            <consortium name="The Broad Institute Genomics Platform"/>
            <consortium name="The Broad Institute Genome Sequencing Center for Infectious Disease"/>
            <person name="Wu L."/>
            <person name="Ma J."/>
        </authorList>
    </citation>
    <scope>NUCLEOTIDE SEQUENCE [LARGE SCALE GENOMIC DNA]</scope>
    <source>
        <strain evidence="4">CGMCC 4.7152</strain>
    </source>
</reference>
<dbReference type="RefSeq" id="WP_380114369.1">
    <property type="nucleotide sequence ID" value="NZ_JBHSIU010000011.1"/>
</dbReference>
<evidence type="ECO:0000259" key="2">
    <source>
        <dbReference type="Pfam" id="PF00857"/>
    </source>
</evidence>
<gene>
    <name evidence="3" type="ORF">ACFPIJ_09750</name>
</gene>
<dbReference type="CDD" id="cd00431">
    <property type="entry name" value="cysteine_hydrolases"/>
    <property type="match status" value="1"/>
</dbReference>
<dbReference type="EMBL" id="JBHSIU010000011">
    <property type="protein sequence ID" value="MFC4998114.1"/>
    <property type="molecule type" value="Genomic_DNA"/>
</dbReference>
<dbReference type="Proteomes" id="UP001595912">
    <property type="component" value="Unassembled WGS sequence"/>
</dbReference>
<evidence type="ECO:0000313" key="4">
    <source>
        <dbReference type="Proteomes" id="UP001595912"/>
    </source>
</evidence>
<keyword evidence="4" id="KW-1185">Reference proteome</keyword>
<accession>A0ABV9VPR7</accession>
<dbReference type="SUPFAM" id="SSF52499">
    <property type="entry name" value="Isochorismatase-like hydrolases"/>
    <property type="match status" value="1"/>
</dbReference>
<organism evidence="3 4">
    <name type="scientific">Dactylosporangium cerinum</name>
    <dbReference type="NCBI Taxonomy" id="1434730"/>
    <lineage>
        <taxon>Bacteria</taxon>
        <taxon>Bacillati</taxon>
        <taxon>Actinomycetota</taxon>
        <taxon>Actinomycetes</taxon>
        <taxon>Micromonosporales</taxon>
        <taxon>Micromonosporaceae</taxon>
        <taxon>Dactylosporangium</taxon>
    </lineage>
</organism>
<proteinExistence type="predicted"/>
<protein>
    <submittedName>
        <fullName evidence="3">Isochorismatase family protein</fullName>
    </submittedName>
</protein>
<dbReference type="Gene3D" id="3.40.50.850">
    <property type="entry name" value="Isochorismatase-like"/>
    <property type="match status" value="1"/>
</dbReference>
<evidence type="ECO:0000313" key="3">
    <source>
        <dbReference type="EMBL" id="MFC4998114.1"/>
    </source>
</evidence>
<dbReference type="PANTHER" id="PTHR43540:SF7">
    <property type="entry name" value="ISOCHORISMATASE FAMILY PROTEIN YECD"/>
    <property type="match status" value="1"/>
</dbReference>
<dbReference type="InterPro" id="IPR036380">
    <property type="entry name" value="Isochorismatase-like_sf"/>
</dbReference>